<sequence length="104" mass="11142">MRFASALLCGSLALINVSSAAEMHNEAATPVPPMKLRTETNAVPPPYKQGAQGTERQLGLFSWLFESPTAAPDTPAPEYNFGNNNNNDDGGPFSGPFWDPNATF</sequence>
<accession>H3H9E1</accession>
<feature type="region of interest" description="Disordered" evidence="1">
    <location>
        <begin position="72"/>
        <end position="104"/>
    </location>
</feature>
<name>H3H9E1_PHYRM</name>
<protein>
    <recommendedName>
        <fullName evidence="5">RxLR effector protein</fullName>
    </recommendedName>
</protein>
<keyword evidence="2" id="KW-0732">Signal</keyword>
<evidence type="ECO:0000313" key="4">
    <source>
        <dbReference type="Proteomes" id="UP000005238"/>
    </source>
</evidence>
<feature type="compositionally biased region" description="Low complexity" evidence="1">
    <location>
        <begin position="80"/>
        <end position="96"/>
    </location>
</feature>
<evidence type="ECO:0000313" key="3">
    <source>
        <dbReference type="EnsemblProtists" id="Phyra87469"/>
    </source>
</evidence>
<organism evidence="3 4">
    <name type="scientific">Phytophthora ramorum</name>
    <name type="common">Sudden oak death agent</name>
    <dbReference type="NCBI Taxonomy" id="164328"/>
    <lineage>
        <taxon>Eukaryota</taxon>
        <taxon>Sar</taxon>
        <taxon>Stramenopiles</taxon>
        <taxon>Oomycota</taxon>
        <taxon>Peronosporomycetes</taxon>
        <taxon>Peronosporales</taxon>
        <taxon>Peronosporaceae</taxon>
        <taxon>Phytophthora</taxon>
    </lineage>
</organism>
<reference evidence="4" key="1">
    <citation type="journal article" date="2006" name="Science">
        <title>Phytophthora genome sequences uncover evolutionary origins and mechanisms of pathogenesis.</title>
        <authorList>
            <person name="Tyler B.M."/>
            <person name="Tripathy S."/>
            <person name="Zhang X."/>
            <person name="Dehal P."/>
            <person name="Jiang R.H."/>
            <person name="Aerts A."/>
            <person name="Arredondo F.D."/>
            <person name="Baxter L."/>
            <person name="Bensasson D."/>
            <person name="Beynon J.L."/>
            <person name="Chapman J."/>
            <person name="Damasceno C.M."/>
            <person name="Dorrance A.E."/>
            <person name="Dou D."/>
            <person name="Dickerman A.W."/>
            <person name="Dubchak I.L."/>
            <person name="Garbelotto M."/>
            <person name="Gijzen M."/>
            <person name="Gordon S.G."/>
            <person name="Govers F."/>
            <person name="Grunwald N.J."/>
            <person name="Huang W."/>
            <person name="Ivors K.L."/>
            <person name="Jones R.W."/>
            <person name="Kamoun S."/>
            <person name="Krampis K."/>
            <person name="Lamour K.H."/>
            <person name="Lee M.K."/>
            <person name="McDonald W.H."/>
            <person name="Medina M."/>
            <person name="Meijer H.J."/>
            <person name="Nordberg E.K."/>
            <person name="Maclean D.J."/>
            <person name="Ospina-Giraldo M.D."/>
            <person name="Morris P.F."/>
            <person name="Phuntumart V."/>
            <person name="Putnam N.H."/>
            <person name="Rash S."/>
            <person name="Rose J.K."/>
            <person name="Sakihama Y."/>
            <person name="Salamov A.A."/>
            <person name="Savidor A."/>
            <person name="Scheuring C.F."/>
            <person name="Smith B.M."/>
            <person name="Sobral B.W."/>
            <person name="Terry A."/>
            <person name="Torto-Alalibo T.A."/>
            <person name="Win J."/>
            <person name="Xu Z."/>
            <person name="Zhang H."/>
            <person name="Grigoriev I.V."/>
            <person name="Rokhsar D.S."/>
            <person name="Boore J.L."/>
        </authorList>
    </citation>
    <scope>NUCLEOTIDE SEQUENCE [LARGE SCALE GENOMIC DNA]</scope>
    <source>
        <strain evidence="4">Pr102</strain>
    </source>
</reference>
<dbReference type="OMA" id="FGNKNYD"/>
<dbReference type="VEuPathDB" id="FungiDB:KRP22_15008"/>
<dbReference type="eggNOG" id="ENOG502RFF6">
    <property type="taxonomic scope" value="Eukaryota"/>
</dbReference>
<dbReference type="Proteomes" id="UP000005238">
    <property type="component" value="Unassembled WGS sequence"/>
</dbReference>
<evidence type="ECO:0000256" key="2">
    <source>
        <dbReference type="SAM" id="SignalP"/>
    </source>
</evidence>
<dbReference type="AlphaFoldDB" id="H3H9E1"/>
<dbReference type="InParanoid" id="H3H9E1"/>
<keyword evidence="4" id="KW-1185">Reference proteome</keyword>
<dbReference type="VEuPathDB" id="FungiDB:KRP23_3044"/>
<evidence type="ECO:0000256" key="1">
    <source>
        <dbReference type="SAM" id="MobiDB-lite"/>
    </source>
</evidence>
<feature type="region of interest" description="Disordered" evidence="1">
    <location>
        <begin position="28"/>
        <end position="52"/>
    </location>
</feature>
<dbReference type="EMBL" id="DS567904">
    <property type="status" value="NOT_ANNOTATED_CDS"/>
    <property type="molecule type" value="Genomic_DNA"/>
</dbReference>
<proteinExistence type="predicted"/>
<feature type="signal peptide" evidence="2">
    <location>
        <begin position="1"/>
        <end position="20"/>
    </location>
</feature>
<dbReference type="OrthoDB" id="119147at2759"/>
<evidence type="ECO:0008006" key="5">
    <source>
        <dbReference type="Google" id="ProtNLM"/>
    </source>
</evidence>
<dbReference type="EnsemblProtists" id="Phyra87469">
    <property type="protein sequence ID" value="Phyra87469"/>
    <property type="gene ID" value="Phyra87469"/>
</dbReference>
<feature type="chain" id="PRO_5003587517" description="RxLR effector protein" evidence="2">
    <location>
        <begin position="21"/>
        <end position="104"/>
    </location>
</feature>
<reference evidence="3" key="2">
    <citation type="submission" date="2015-06" db="UniProtKB">
        <authorList>
            <consortium name="EnsemblProtists"/>
        </authorList>
    </citation>
    <scope>IDENTIFICATION</scope>
    <source>
        <strain evidence="3">Pr102</strain>
    </source>
</reference>
<dbReference type="HOGENOM" id="CLU_2297228_0_0_1"/>